<reference evidence="1" key="4">
    <citation type="submission" date="2025-09" db="UniProtKB">
        <authorList>
            <consortium name="Ensembl"/>
        </authorList>
    </citation>
    <scope>IDENTIFICATION</scope>
    <source>
        <strain evidence="1">17573</strain>
    </source>
</reference>
<evidence type="ECO:0000313" key="1">
    <source>
        <dbReference type="Ensembl" id="ENSMMUP00000068585.1"/>
    </source>
</evidence>
<dbReference type="Bgee" id="ENSMMUG00000054587">
    <property type="expression patterns" value="Expressed in olfactory segment of nasal mucosa"/>
</dbReference>
<organism evidence="1 2">
    <name type="scientific">Macaca mulatta</name>
    <name type="common">Rhesus macaque</name>
    <dbReference type="NCBI Taxonomy" id="9544"/>
    <lineage>
        <taxon>Eukaryota</taxon>
        <taxon>Metazoa</taxon>
        <taxon>Chordata</taxon>
        <taxon>Craniata</taxon>
        <taxon>Vertebrata</taxon>
        <taxon>Euteleostomi</taxon>
        <taxon>Mammalia</taxon>
        <taxon>Eutheria</taxon>
        <taxon>Euarchontoglires</taxon>
        <taxon>Primates</taxon>
        <taxon>Haplorrhini</taxon>
        <taxon>Catarrhini</taxon>
        <taxon>Cercopithecidae</taxon>
        <taxon>Cercopithecinae</taxon>
        <taxon>Macaca</taxon>
    </lineage>
</organism>
<reference evidence="2" key="1">
    <citation type="journal article" date="2007" name="Science">
        <title>Evolutionary and biomedical insights from the rhesus macaque genome.</title>
        <authorList>
            <person name="Gibbs R.A."/>
            <person name="Rogers J."/>
            <person name="Katze M.G."/>
            <person name="Bumgarner R."/>
            <person name="Weinstock G.M."/>
            <person name="Mardis E.R."/>
            <person name="Remington K.A."/>
            <person name="Strausberg R.L."/>
            <person name="Venter J.C."/>
            <person name="Wilson R.K."/>
            <person name="Batzer M.A."/>
            <person name="Bustamante C.D."/>
            <person name="Eichler E.E."/>
            <person name="Hahn M.W."/>
            <person name="Hardison R.C."/>
            <person name="Makova K.D."/>
            <person name="Miller W."/>
            <person name="Milosavljevic A."/>
            <person name="Palermo R.E."/>
            <person name="Siepel A."/>
            <person name="Sikela J.M."/>
            <person name="Attaway T."/>
            <person name="Bell S."/>
            <person name="Bernard K.E."/>
            <person name="Buhay C.J."/>
            <person name="Chandrabose M.N."/>
            <person name="Dao M."/>
            <person name="Davis C."/>
            <person name="Delehaunty K.D."/>
            <person name="Ding Y."/>
            <person name="Dinh H.H."/>
            <person name="Dugan-Rocha S."/>
            <person name="Fulton L.A."/>
            <person name="Gabisi R.A."/>
            <person name="Garner T.T."/>
            <person name="Godfrey J."/>
            <person name="Hawes A.C."/>
            <person name="Hernandez J."/>
            <person name="Hines S."/>
            <person name="Holder M."/>
            <person name="Hume J."/>
            <person name="Jhangiani S.N."/>
            <person name="Joshi V."/>
            <person name="Khan Z.M."/>
            <person name="Kirkness E.F."/>
            <person name="Cree A."/>
            <person name="Fowler R.G."/>
            <person name="Lee S."/>
            <person name="Lewis L.R."/>
            <person name="Li Z."/>
            <person name="Liu Y.-S."/>
            <person name="Moore S.M."/>
            <person name="Muzny D."/>
            <person name="Nazareth L.V."/>
            <person name="Ngo D.N."/>
            <person name="Okwuonu G.O."/>
            <person name="Pai G."/>
            <person name="Parker D."/>
            <person name="Paul H.A."/>
            <person name="Pfannkoch C."/>
            <person name="Pohl C.S."/>
            <person name="Rogers Y.-H.C."/>
            <person name="Ruiz S.J."/>
            <person name="Sabo A."/>
            <person name="Santibanez J."/>
            <person name="Schneider B.W."/>
            <person name="Smith S.M."/>
            <person name="Sodergren E."/>
            <person name="Svatek A.F."/>
            <person name="Utterback T.R."/>
            <person name="Vattathil S."/>
            <person name="Warren W."/>
            <person name="White C.S."/>
            <person name="Chinwalla A.T."/>
            <person name="Feng Y."/>
            <person name="Halpern A.L."/>
            <person name="Hillier L.W."/>
            <person name="Huang X."/>
            <person name="Minx P."/>
            <person name="Nelson J.O."/>
            <person name="Pepin K.H."/>
            <person name="Qin X."/>
            <person name="Sutton G.G."/>
            <person name="Venter E."/>
            <person name="Walenz B.P."/>
            <person name="Wallis J.W."/>
            <person name="Worley K.C."/>
            <person name="Yang S.-P."/>
            <person name="Jones S.M."/>
            <person name="Marra M.A."/>
            <person name="Rocchi M."/>
            <person name="Schein J.E."/>
            <person name="Baertsch R."/>
            <person name="Clarke L."/>
            <person name="Csuros M."/>
            <person name="Glasscock J."/>
            <person name="Harris R.A."/>
            <person name="Havlak P."/>
            <person name="Jackson A.R."/>
            <person name="Jiang H."/>
            <person name="Liu Y."/>
            <person name="Messina D.N."/>
            <person name="Shen Y."/>
            <person name="Song H.X.-Z."/>
            <person name="Wylie T."/>
            <person name="Zhang L."/>
            <person name="Birney E."/>
            <person name="Han K."/>
            <person name="Konkel M.K."/>
            <person name="Lee J."/>
            <person name="Smit A.F.A."/>
            <person name="Ullmer B."/>
            <person name="Wang H."/>
            <person name="Xing J."/>
            <person name="Burhans R."/>
            <person name="Cheng Z."/>
            <person name="Karro J.E."/>
            <person name="Ma J."/>
            <person name="Raney B."/>
            <person name="She X."/>
            <person name="Cox M.J."/>
            <person name="Demuth J.P."/>
            <person name="Dumas L.J."/>
            <person name="Han S.-G."/>
            <person name="Hopkins J."/>
            <person name="Karimpour-Fard A."/>
            <person name="Kim Y.H."/>
            <person name="Pollack J.R."/>
            <person name="Vinar T."/>
            <person name="Addo-Quaye C."/>
            <person name="Degenhardt J."/>
            <person name="Denby A."/>
            <person name="Hubisz M.J."/>
            <person name="Indap A."/>
            <person name="Kosiol C."/>
            <person name="Lahn B.T."/>
            <person name="Lawson H.A."/>
            <person name="Marklein A."/>
            <person name="Nielsen R."/>
            <person name="Vallender E.J."/>
            <person name="Clark A.G."/>
            <person name="Ferguson B."/>
            <person name="Hernandez R.D."/>
            <person name="Hirani K."/>
            <person name="Kehrer-Sawatzki H."/>
            <person name="Kolb J."/>
            <person name="Patil S."/>
            <person name="Pu L.-L."/>
            <person name="Ren Y."/>
            <person name="Smith D.G."/>
            <person name="Wheeler D.A."/>
            <person name="Schenck I."/>
            <person name="Ball E.V."/>
            <person name="Chen R."/>
            <person name="Cooper D.N."/>
            <person name="Giardine B."/>
            <person name="Hsu F."/>
            <person name="Kent W.J."/>
            <person name="Lesk A."/>
            <person name="Nelson D.L."/>
            <person name="O'brien W.E."/>
            <person name="Pruefer K."/>
            <person name="Stenson P.D."/>
            <person name="Wallace J.C."/>
            <person name="Ke H."/>
            <person name="Liu X.-M."/>
            <person name="Wang P."/>
            <person name="Xiang A.P."/>
            <person name="Yang F."/>
            <person name="Barber G.P."/>
            <person name="Haussler D."/>
            <person name="Karolchik D."/>
            <person name="Kern A.D."/>
            <person name="Kuhn R.M."/>
            <person name="Smith K.E."/>
            <person name="Zwieg A.S."/>
        </authorList>
    </citation>
    <scope>NUCLEOTIDE SEQUENCE [LARGE SCALE GENOMIC DNA]</scope>
    <source>
        <strain evidence="2">17573</strain>
    </source>
</reference>
<evidence type="ECO:0000313" key="2">
    <source>
        <dbReference type="Proteomes" id="UP000006718"/>
    </source>
</evidence>
<dbReference type="Proteomes" id="UP000006718">
    <property type="component" value="Chromosome X"/>
</dbReference>
<dbReference type="Ensembl" id="ENSMMUT00000095894.1">
    <property type="protein sequence ID" value="ENSMMUP00000068585.1"/>
    <property type="gene ID" value="ENSMMUG00000054587.1"/>
</dbReference>
<dbReference type="PRINTS" id="PR02045">
    <property type="entry name" value="F138DOMAIN"/>
</dbReference>
<dbReference type="PANTHER" id="PTHR12138">
    <property type="entry name" value="PRIMATE-EXPANDED PROTEIN FAMILY"/>
    <property type="match status" value="1"/>
</dbReference>
<sequence length="114" mass="12310">MISAHCKLCLLGSSDSCVSASRVAGITGMSHKNTWLISVFLVEMGSHHVVQAGLELLTSGDLPASTSQSAGVTGMSHRTWPTHFCNDTSNLVHPERTEGPENLSSQMQFFYIMN</sequence>
<dbReference type="PANTHER" id="PTHR12138:SF133">
    <property type="entry name" value="SECRETED PROTEIN"/>
    <property type="match status" value="1"/>
</dbReference>
<dbReference type="AlphaFoldDB" id="A0A5F7ZVC0"/>
<reference evidence="1" key="3">
    <citation type="submission" date="2025-08" db="UniProtKB">
        <authorList>
            <consortium name="Ensembl"/>
        </authorList>
    </citation>
    <scope>IDENTIFICATION</scope>
    <source>
        <strain evidence="1">17573</strain>
    </source>
</reference>
<keyword evidence="2" id="KW-1185">Reference proteome</keyword>
<accession>A0A5F7ZVC0</accession>
<name>A0A5F7ZVC0_MACMU</name>
<proteinExistence type="predicted"/>
<protein>
    <submittedName>
        <fullName evidence="1">Uncharacterized protein</fullName>
    </submittedName>
</protein>
<dbReference type="GeneTree" id="ENSGT01120000271815"/>
<reference evidence="1" key="2">
    <citation type="submission" date="2019-01" db="EMBL/GenBank/DDBJ databases">
        <authorList>
            <person name="Graves T."/>
            <person name="Eichler E.E."/>
            <person name="Wilson R.K."/>
        </authorList>
    </citation>
    <scope>NUCLEOTIDE SEQUENCE [LARGE SCALE GENOMIC DNA]</scope>
    <source>
        <strain evidence="1">17573</strain>
    </source>
</reference>
<dbReference type="InParanoid" id="A0A5F7ZVC0"/>
<dbReference type="VEuPathDB" id="HostDB:ENSMMUG00000054587"/>